<evidence type="ECO:0000256" key="4">
    <source>
        <dbReference type="ARBA" id="ARBA00022729"/>
    </source>
</evidence>
<keyword evidence="2" id="KW-0134">Cell wall</keyword>
<evidence type="ECO:0000256" key="1">
    <source>
        <dbReference type="ARBA" id="ARBA00004168"/>
    </source>
</evidence>
<evidence type="ECO:0000313" key="10">
    <source>
        <dbReference type="EMBL" id="CEL89997.1"/>
    </source>
</evidence>
<dbReference type="InterPro" id="IPR008456">
    <property type="entry name" value="Collagen-bd_dom"/>
</dbReference>
<dbReference type="GO" id="GO:0005518">
    <property type="term" value="F:collagen binding"/>
    <property type="evidence" value="ECO:0007669"/>
    <property type="project" value="InterPro"/>
</dbReference>
<dbReference type="AlphaFoldDB" id="A0A0B7GPI8"/>
<feature type="chain" id="PRO_5002115305" evidence="8">
    <location>
        <begin position="26"/>
        <end position="565"/>
    </location>
</feature>
<dbReference type="Gene3D" id="2.60.40.3050">
    <property type="match status" value="1"/>
</dbReference>
<dbReference type="InterPro" id="IPR011252">
    <property type="entry name" value="Fibrogen-bd_dom1"/>
</dbReference>
<keyword evidence="3" id="KW-0964">Secreted</keyword>
<evidence type="ECO:0000256" key="3">
    <source>
        <dbReference type="ARBA" id="ARBA00022525"/>
    </source>
</evidence>
<dbReference type="NCBIfam" id="TIGR03786">
    <property type="entry name" value="strep_pil_rpt"/>
    <property type="match status" value="1"/>
</dbReference>
<dbReference type="InterPro" id="IPR022464">
    <property type="entry name" value="Strep_pil_isopept_link"/>
</dbReference>
<evidence type="ECO:0000313" key="11">
    <source>
        <dbReference type="Proteomes" id="UP000183504"/>
    </source>
</evidence>
<evidence type="ECO:0000259" key="9">
    <source>
        <dbReference type="PROSITE" id="PS50847"/>
    </source>
</evidence>
<keyword evidence="7" id="KW-0472">Membrane</keyword>
<feature type="region of interest" description="Disordered" evidence="6">
    <location>
        <begin position="443"/>
        <end position="532"/>
    </location>
</feature>
<evidence type="ECO:0000256" key="6">
    <source>
        <dbReference type="SAM" id="MobiDB-lite"/>
    </source>
</evidence>
<name>A0A0B7GPI8_STRSA</name>
<organism evidence="10 11">
    <name type="scientific">Streptococcus sanguinis</name>
    <dbReference type="NCBI Taxonomy" id="1305"/>
    <lineage>
        <taxon>Bacteria</taxon>
        <taxon>Bacillati</taxon>
        <taxon>Bacillota</taxon>
        <taxon>Bacilli</taxon>
        <taxon>Lactobacillales</taxon>
        <taxon>Streptococcaceae</taxon>
        <taxon>Streptococcus</taxon>
    </lineage>
</organism>
<dbReference type="Gene3D" id="2.60.40.740">
    <property type="match status" value="1"/>
</dbReference>
<evidence type="ECO:0000256" key="8">
    <source>
        <dbReference type="SAM" id="SignalP"/>
    </source>
</evidence>
<dbReference type="InterPro" id="IPR019931">
    <property type="entry name" value="LPXTG_anchor"/>
</dbReference>
<dbReference type="Pfam" id="PF05737">
    <property type="entry name" value="Collagen_bind"/>
    <property type="match status" value="1"/>
</dbReference>
<dbReference type="PROSITE" id="PS50847">
    <property type="entry name" value="GRAM_POS_ANCHORING"/>
    <property type="match status" value="1"/>
</dbReference>
<accession>A0A0B7GPI8</accession>
<feature type="compositionally biased region" description="Low complexity" evidence="6">
    <location>
        <begin position="459"/>
        <end position="495"/>
    </location>
</feature>
<evidence type="ECO:0000256" key="2">
    <source>
        <dbReference type="ARBA" id="ARBA00022512"/>
    </source>
</evidence>
<dbReference type="InterPro" id="IPR008966">
    <property type="entry name" value="Adhesion_dom_sf"/>
</dbReference>
<gene>
    <name evidence="10" type="ORF">SSV_0693</name>
</gene>
<dbReference type="SUPFAM" id="SSF49401">
    <property type="entry name" value="Bacterial adhesins"/>
    <property type="match status" value="2"/>
</dbReference>
<dbReference type="Pfam" id="PF17961">
    <property type="entry name" value="Big_8"/>
    <property type="match status" value="1"/>
</dbReference>
<keyword evidence="5" id="KW-0572">Peptidoglycan-anchor</keyword>
<protein>
    <submittedName>
        <fullName evidence="10">Putative surface-anchored collagen-binding protein</fullName>
    </submittedName>
</protein>
<feature type="signal peptide" evidence="8">
    <location>
        <begin position="1"/>
        <end position="25"/>
    </location>
</feature>
<feature type="compositionally biased region" description="Low complexity" evidence="6">
    <location>
        <begin position="503"/>
        <end position="523"/>
    </location>
</feature>
<comment type="subcellular location">
    <subcellularLocation>
        <location evidence="1">Secreted</location>
        <location evidence="1">Cell wall</location>
        <topology evidence="1">Peptidoglycan-anchor</topology>
    </subcellularLocation>
</comment>
<feature type="transmembrane region" description="Helical" evidence="7">
    <location>
        <begin position="541"/>
        <end position="560"/>
    </location>
</feature>
<dbReference type="Pfam" id="PF12892">
    <property type="entry name" value="FctA"/>
    <property type="match status" value="1"/>
</dbReference>
<proteinExistence type="predicted"/>
<reference evidence="10 11" key="1">
    <citation type="submission" date="2015-01" db="EMBL/GenBank/DDBJ databases">
        <authorList>
            <person name="Pelicic Vladimir"/>
        </authorList>
    </citation>
    <scope>NUCLEOTIDE SEQUENCE [LARGE SCALE GENOMIC DNA]</scope>
    <source>
        <strain evidence="10 11">2908</strain>
    </source>
</reference>
<feature type="domain" description="Gram-positive cocci surface proteins LPxTG" evidence="9">
    <location>
        <begin position="532"/>
        <end position="565"/>
    </location>
</feature>
<evidence type="ECO:0000256" key="7">
    <source>
        <dbReference type="SAM" id="Phobius"/>
    </source>
</evidence>
<evidence type="ECO:0000256" key="5">
    <source>
        <dbReference type="ARBA" id="ARBA00023088"/>
    </source>
</evidence>
<dbReference type="Proteomes" id="UP000183504">
    <property type="component" value="Unassembled WGS sequence"/>
</dbReference>
<keyword evidence="10" id="KW-0176">Collagen</keyword>
<keyword evidence="4 8" id="KW-0732">Signal</keyword>
<keyword evidence="7" id="KW-0812">Transmembrane</keyword>
<dbReference type="GO" id="GO:0007155">
    <property type="term" value="P:cell adhesion"/>
    <property type="evidence" value="ECO:0007669"/>
    <property type="project" value="InterPro"/>
</dbReference>
<dbReference type="Gene3D" id="2.60.40.1280">
    <property type="match status" value="1"/>
</dbReference>
<dbReference type="Pfam" id="PF00746">
    <property type="entry name" value="Gram_pos_anchor"/>
    <property type="match status" value="1"/>
</dbReference>
<dbReference type="InterPro" id="IPR041171">
    <property type="entry name" value="SDR_Ig"/>
</dbReference>
<sequence>MKNKNTIIFKILILLTAIVTGLGFAARTQASEVTEYSQQTSITKDGEPLTSDSTVKTNETLSVTTNFTFPAAQNIAEGDTLTFKLPEELSLITALNFDVYDVVNHTGELVGTAQTDPATQSVTVTFSNYFTNYTQKKELSLGFNVRINNEKVKETGPVSFKFGQTNFSFQYQKEEGTAGEYEMKYGYQDSTDPSIVKWRIILNARQDMLRNMVISDTFGDGLTLVPGTLRAVRYAPVEGGIRNEAHILTLPVVDNFTNKAVLTQNANGDANGFTINFGDNYNWPMYIEYSTRVPEGTKVGDVVNNKLSWTAKGFPERTITKSVRLEEGSGKGSAVLAKDVKIQAQKKLVNKVLEKGQFTFGLFDENGVLLQTATNEADGSINFKALNYNAAGDYRYSIKEIPGNDANYIYDDKEAQLTVTVKDVNGEFLGSVKYDLDPVFTNTYRGNDPGKAVQPPNPGNNNNPNNPNNNPNNTPNNNPNNNPNNTPDNGNNTPDKSSDDPKGGTNNPGNGNNNSNNGTNDPGAAGGNKKVLPKTGQETTLWLSVAGLAILVGFGSYVFLQKKTR</sequence>
<dbReference type="EMBL" id="CDMW01000001">
    <property type="protein sequence ID" value="CEL89997.1"/>
    <property type="molecule type" value="Genomic_DNA"/>
</dbReference>
<keyword evidence="7" id="KW-1133">Transmembrane helix</keyword>
<dbReference type="NCBIfam" id="TIGR01167">
    <property type="entry name" value="LPXTG_anchor"/>
    <property type="match status" value="1"/>
</dbReference>
<dbReference type="InterPro" id="IPR038174">
    <property type="entry name" value="Strep_pil_link_sf"/>
</dbReference>